<keyword evidence="10" id="KW-1185">Reference proteome</keyword>
<evidence type="ECO:0000256" key="2">
    <source>
        <dbReference type="ARBA" id="ARBA00022448"/>
    </source>
</evidence>
<sequence>MATINPDNRGLRLFVRYVVLVLIALIFILPLVFMVMSSFKPDRALLADTGSLRAFLPVGELNLENYREAFDRAPVALFVFNSVFVTGVTVLLSLAICSLAAFSFAFLSWRGRSLILSVVLATLIVPFETIAIPLLLIVSKLPWIGLEGIEYTWLNSYRVQIIPWIADGLTIFLFVQYFRDLPTELIEASRVEGASWFQVYTRVVMPLSGPVIATAAILKFLVMYNQYLWPLIVVQQEAYRPVMVGLQYFFQLNTAWGEIMAYLSLITIPVLAFYLVLQRAFIASIASTGVKG</sequence>
<dbReference type="GO" id="GO:0055085">
    <property type="term" value="P:transmembrane transport"/>
    <property type="evidence" value="ECO:0007669"/>
    <property type="project" value="InterPro"/>
</dbReference>
<evidence type="ECO:0000256" key="4">
    <source>
        <dbReference type="ARBA" id="ARBA00022692"/>
    </source>
</evidence>
<evidence type="ECO:0000259" key="8">
    <source>
        <dbReference type="PROSITE" id="PS50928"/>
    </source>
</evidence>
<dbReference type="EMBL" id="FWFZ01000003">
    <property type="protein sequence ID" value="SLN28528.1"/>
    <property type="molecule type" value="Genomic_DNA"/>
</dbReference>
<dbReference type="Pfam" id="PF00528">
    <property type="entry name" value="BPD_transp_1"/>
    <property type="match status" value="1"/>
</dbReference>
<feature type="transmembrane region" description="Helical" evidence="7">
    <location>
        <begin position="157"/>
        <end position="178"/>
    </location>
</feature>
<dbReference type="InterPro" id="IPR035906">
    <property type="entry name" value="MetI-like_sf"/>
</dbReference>
<dbReference type="SUPFAM" id="SSF161098">
    <property type="entry name" value="MetI-like"/>
    <property type="match status" value="1"/>
</dbReference>
<dbReference type="OrthoDB" id="9807047at2"/>
<evidence type="ECO:0000256" key="1">
    <source>
        <dbReference type="ARBA" id="ARBA00004651"/>
    </source>
</evidence>
<keyword evidence="6 7" id="KW-0472">Membrane</keyword>
<evidence type="ECO:0000256" key="6">
    <source>
        <dbReference type="ARBA" id="ARBA00023136"/>
    </source>
</evidence>
<evidence type="ECO:0000313" key="10">
    <source>
        <dbReference type="Proteomes" id="UP000193900"/>
    </source>
</evidence>
<dbReference type="PROSITE" id="PS50928">
    <property type="entry name" value="ABC_TM1"/>
    <property type="match status" value="1"/>
</dbReference>
<reference evidence="9 10" key="1">
    <citation type="submission" date="2017-03" db="EMBL/GenBank/DDBJ databases">
        <authorList>
            <person name="Afonso C.L."/>
            <person name="Miller P.J."/>
            <person name="Scott M.A."/>
            <person name="Spackman E."/>
            <person name="Goraichik I."/>
            <person name="Dimitrov K.M."/>
            <person name="Suarez D.L."/>
            <person name="Swayne D.E."/>
        </authorList>
    </citation>
    <scope>NUCLEOTIDE SEQUENCE [LARGE SCALE GENOMIC DNA]</scope>
    <source>
        <strain evidence="9 10">CECT 7023</strain>
    </source>
</reference>
<dbReference type="CDD" id="cd06261">
    <property type="entry name" value="TM_PBP2"/>
    <property type="match status" value="1"/>
</dbReference>
<proteinExistence type="inferred from homology"/>
<keyword evidence="2 7" id="KW-0813">Transport</keyword>
<dbReference type="Gene3D" id="1.10.3720.10">
    <property type="entry name" value="MetI-like"/>
    <property type="match status" value="1"/>
</dbReference>
<dbReference type="PANTHER" id="PTHR43744:SF12">
    <property type="entry name" value="ABC TRANSPORTER PERMEASE PROTEIN MG189-RELATED"/>
    <property type="match status" value="1"/>
</dbReference>
<feature type="transmembrane region" description="Helical" evidence="7">
    <location>
        <begin position="259"/>
        <end position="277"/>
    </location>
</feature>
<dbReference type="InterPro" id="IPR000515">
    <property type="entry name" value="MetI-like"/>
</dbReference>
<evidence type="ECO:0000256" key="7">
    <source>
        <dbReference type="RuleBase" id="RU363032"/>
    </source>
</evidence>
<keyword evidence="5 7" id="KW-1133">Transmembrane helix</keyword>
<dbReference type="GO" id="GO:0005886">
    <property type="term" value="C:plasma membrane"/>
    <property type="evidence" value="ECO:0007669"/>
    <property type="project" value="UniProtKB-SubCell"/>
</dbReference>
<evidence type="ECO:0000256" key="5">
    <source>
        <dbReference type="ARBA" id="ARBA00022989"/>
    </source>
</evidence>
<gene>
    <name evidence="9" type="primary">araQ_3</name>
    <name evidence="9" type="ORF">ROA7023_00978</name>
</gene>
<feature type="transmembrane region" description="Helical" evidence="7">
    <location>
        <begin position="14"/>
        <end position="36"/>
    </location>
</feature>
<accession>A0A1Y5RYH7</accession>
<comment type="subcellular location">
    <subcellularLocation>
        <location evidence="1 7">Cell membrane</location>
        <topology evidence="1 7">Multi-pass membrane protein</topology>
    </subcellularLocation>
</comment>
<protein>
    <submittedName>
        <fullName evidence="9">L-arabinose transport system permease protein AraQ</fullName>
    </submittedName>
</protein>
<evidence type="ECO:0000256" key="3">
    <source>
        <dbReference type="ARBA" id="ARBA00022475"/>
    </source>
</evidence>
<evidence type="ECO:0000313" key="9">
    <source>
        <dbReference type="EMBL" id="SLN28528.1"/>
    </source>
</evidence>
<dbReference type="AlphaFoldDB" id="A0A1Y5RYH7"/>
<feature type="domain" description="ABC transmembrane type-1" evidence="8">
    <location>
        <begin position="79"/>
        <end position="277"/>
    </location>
</feature>
<dbReference type="RefSeq" id="WP_085877888.1">
    <property type="nucleotide sequence ID" value="NZ_FWFZ01000003.1"/>
</dbReference>
<organism evidence="9 10">
    <name type="scientific">Roseisalinus antarcticus</name>
    <dbReference type="NCBI Taxonomy" id="254357"/>
    <lineage>
        <taxon>Bacteria</taxon>
        <taxon>Pseudomonadati</taxon>
        <taxon>Pseudomonadota</taxon>
        <taxon>Alphaproteobacteria</taxon>
        <taxon>Rhodobacterales</taxon>
        <taxon>Roseobacteraceae</taxon>
        <taxon>Roseisalinus</taxon>
    </lineage>
</organism>
<feature type="transmembrane region" description="Helical" evidence="7">
    <location>
        <begin position="75"/>
        <end position="107"/>
    </location>
</feature>
<name>A0A1Y5RYH7_9RHOB</name>
<keyword evidence="4 7" id="KW-0812">Transmembrane</keyword>
<feature type="transmembrane region" description="Helical" evidence="7">
    <location>
        <begin position="114"/>
        <end position="137"/>
    </location>
</feature>
<keyword evidence="3" id="KW-1003">Cell membrane</keyword>
<dbReference type="Proteomes" id="UP000193900">
    <property type="component" value="Unassembled WGS sequence"/>
</dbReference>
<feature type="transmembrane region" description="Helical" evidence="7">
    <location>
        <begin position="199"/>
        <end position="222"/>
    </location>
</feature>
<comment type="similarity">
    <text evidence="7">Belongs to the binding-protein-dependent transport system permease family.</text>
</comment>
<dbReference type="PANTHER" id="PTHR43744">
    <property type="entry name" value="ABC TRANSPORTER PERMEASE PROTEIN MG189-RELATED-RELATED"/>
    <property type="match status" value="1"/>
</dbReference>